<dbReference type="EMBL" id="KQ981906">
    <property type="protein sequence ID" value="KYN33266.1"/>
    <property type="molecule type" value="Genomic_DNA"/>
</dbReference>
<evidence type="ECO:0000313" key="1">
    <source>
        <dbReference type="EMBL" id="KYN33266.1"/>
    </source>
</evidence>
<name>A0A195EYR1_9HYME</name>
<keyword evidence="2" id="KW-1185">Reference proteome</keyword>
<reference evidence="1 2" key="1">
    <citation type="submission" date="2016-03" db="EMBL/GenBank/DDBJ databases">
        <title>Trachymyrmex septentrionalis WGS genome.</title>
        <authorList>
            <person name="Nygaard S."/>
            <person name="Hu H."/>
            <person name="Boomsma J."/>
            <person name="Zhang G."/>
        </authorList>
    </citation>
    <scope>NUCLEOTIDE SEQUENCE [LARGE SCALE GENOMIC DNA]</scope>
    <source>
        <strain evidence="1">Tsep2-gDNA-1</strain>
        <tissue evidence="1">Whole body</tissue>
    </source>
</reference>
<accession>A0A195EYR1</accession>
<sequence length="206" mass="24125">MTTRNLHFNPSYYGCSNVILAHIRRRAQTRTSEMDLLYARCKLSRYSATLLSPRDISLRYVTYTMIYHSVVVVYIHTYICVEIAKVPRSVREISRIRCLLCSGENQRYVRMDILCKYEKQSTKAGSKTNLHLTRDTRAITDNLAVRVAPIYHTVVVANLLVRSKSYPKAPLYKNRFSIFLEFRNSNSPITRNKDRNRMNNTFCLNR</sequence>
<dbReference type="Proteomes" id="UP000078541">
    <property type="component" value="Unassembled WGS sequence"/>
</dbReference>
<gene>
    <name evidence="1" type="ORF">ALC56_12415</name>
</gene>
<proteinExistence type="predicted"/>
<evidence type="ECO:0000313" key="2">
    <source>
        <dbReference type="Proteomes" id="UP000078541"/>
    </source>
</evidence>
<dbReference type="AlphaFoldDB" id="A0A195EYR1"/>
<organism evidence="1 2">
    <name type="scientific">Trachymyrmex septentrionalis</name>
    <dbReference type="NCBI Taxonomy" id="34720"/>
    <lineage>
        <taxon>Eukaryota</taxon>
        <taxon>Metazoa</taxon>
        <taxon>Ecdysozoa</taxon>
        <taxon>Arthropoda</taxon>
        <taxon>Hexapoda</taxon>
        <taxon>Insecta</taxon>
        <taxon>Pterygota</taxon>
        <taxon>Neoptera</taxon>
        <taxon>Endopterygota</taxon>
        <taxon>Hymenoptera</taxon>
        <taxon>Apocrita</taxon>
        <taxon>Aculeata</taxon>
        <taxon>Formicoidea</taxon>
        <taxon>Formicidae</taxon>
        <taxon>Myrmicinae</taxon>
        <taxon>Trachymyrmex</taxon>
    </lineage>
</organism>
<protein>
    <submittedName>
        <fullName evidence="1">Uncharacterized protein</fullName>
    </submittedName>
</protein>